<evidence type="ECO:0000256" key="3">
    <source>
        <dbReference type="ARBA" id="ARBA00022827"/>
    </source>
</evidence>
<dbReference type="FunFam" id="3.50.50.60:FF:000026">
    <property type="entry name" value="Succinate dehydrogenase flavoprotein subunit"/>
    <property type="match status" value="1"/>
</dbReference>
<dbReference type="Pfam" id="PF02910">
    <property type="entry name" value="Succ_DH_flav_C"/>
    <property type="match status" value="1"/>
</dbReference>
<dbReference type="PIRSF" id="PIRSF000171">
    <property type="entry name" value="SDHA_APRA_LASPO"/>
    <property type="match status" value="1"/>
</dbReference>
<keyword evidence="2" id="KW-0285">Flavoprotein</keyword>
<dbReference type="InterPro" id="IPR030664">
    <property type="entry name" value="SdhA/FrdA/AprA"/>
</dbReference>
<dbReference type="Gene3D" id="3.90.700.10">
    <property type="entry name" value="Succinate dehydrogenase/fumarate reductase flavoprotein, catalytic domain"/>
    <property type="match status" value="1"/>
</dbReference>
<evidence type="ECO:0000256" key="2">
    <source>
        <dbReference type="ARBA" id="ARBA00022630"/>
    </source>
</evidence>
<comment type="caution">
    <text evidence="8">The sequence shown here is derived from an EMBL/GenBank/DDBJ whole genome shotgun (WGS) entry which is preliminary data.</text>
</comment>
<dbReference type="EMBL" id="JACHDZ010000002">
    <property type="protein sequence ID" value="MBB5343724.1"/>
    <property type="molecule type" value="Genomic_DNA"/>
</dbReference>
<reference evidence="8 9" key="1">
    <citation type="submission" date="2020-08" db="EMBL/GenBank/DDBJ databases">
        <title>Genomic Encyclopedia of Type Strains, Phase IV (KMG-V): Genome sequencing to study the core and pangenomes of soil and plant-associated prokaryotes.</title>
        <authorList>
            <person name="Whitman W."/>
        </authorList>
    </citation>
    <scope>NUCLEOTIDE SEQUENCE [LARGE SCALE GENOMIC DNA]</scope>
    <source>
        <strain evidence="8 9">M8US30</strain>
    </source>
</reference>
<evidence type="ECO:0000256" key="5">
    <source>
        <dbReference type="PIRSR" id="PIRSR000171-1"/>
    </source>
</evidence>
<dbReference type="InterPro" id="IPR037099">
    <property type="entry name" value="Fum_R/Succ_DH_flav-like_C_sf"/>
</dbReference>
<evidence type="ECO:0000313" key="8">
    <source>
        <dbReference type="EMBL" id="MBB5343724.1"/>
    </source>
</evidence>
<dbReference type="Proteomes" id="UP000569092">
    <property type="component" value="Unassembled WGS sequence"/>
</dbReference>
<evidence type="ECO:0000259" key="7">
    <source>
        <dbReference type="Pfam" id="PF02910"/>
    </source>
</evidence>
<dbReference type="SUPFAM" id="SSF46977">
    <property type="entry name" value="Succinate dehydrogenase/fumarate reductase flavoprotein C-terminal domain"/>
    <property type="match status" value="1"/>
</dbReference>
<gene>
    <name evidence="8" type="ORF">HDF10_001699</name>
</gene>
<dbReference type="Gene3D" id="1.20.58.100">
    <property type="entry name" value="Fumarate reductase/succinate dehydrogenase flavoprotein-like, C-terminal domain"/>
    <property type="match status" value="1"/>
</dbReference>
<dbReference type="SUPFAM" id="SSF56425">
    <property type="entry name" value="Succinate dehydrogenase/fumarate reductase flavoprotein, catalytic domain"/>
    <property type="match status" value="1"/>
</dbReference>
<dbReference type="InterPro" id="IPR036188">
    <property type="entry name" value="FAD/NAD-bd_sf"/>
</dbReference>
<evidence type="ECO:0000313" key="9">
    <source>
        <dbReference type="Proteomes" id="UP000569092"/>
    </source>
</evidence>
<evidence type="ECO:0000256" key="4">
    <source>
        <dbReference type="ARBA" id="ARBA00023002"/>
    </source>
</evidence>
<dbReference type="Gene3D" id="3.50.50.60">
    <property type="entry name" value="FAD/NAD(P)-binding domain"/>
    <property type="match status" value="1"/>
</dbReference>
<keyword evidence="3" id="KW-0274">FAD</keyword>
<protein>
    <submittedName>
        <fullName evidence="8">Succinate dehydrogenase / fumarate reductase flavoprotein subunit</fullName>
        <ecNumber evidence="8">1.3.5.1</ecNumber>
        <ecNumber evidence="8">1.3.5.4</ecNumber>
    </submittedName>
</protein>
<dbReference type="EC" id="1.3.5.1" evidence="8"/>
<organism evidence="8 9">
    <name type="scientific">Tunturiibacter lichenicola</name>
    <dbReference type="NCBI Taxonomy" id="2051959"/>
    <lineage>
        <taxon>Bacteria</taxon>
        <taxon>Pseudomonadati</taxon>
        <taxon>Acidobacteriota</taxon>
        <taxon>Terriglobia</taxon>
        <taxon>Terriglobales</taxon>
        <taxon>Acidobacteriaceae</taxon>
        <taxon>Tunturiibacter</taxon>
    </lineage>
</organism>
<dbReference type="InterPro" id="IPR003953">
    <property type="entry name" value="FAD-dep_OxRdtase_2_FAD-bd"/>
</dbReference>
<evidence type="ECO:0000259" key="6">
    <source>
        <dbReference type="Pfam" id="PF00890"/>
    </source>
</evidence>
<dbReference type="Pfam" id="PF00890">
    <property type="entry name" value="FAD_binding_2"/>
    <property type="match status" value="1"/>
</dbReference>
<dbReference type="PANTHER" id="PTHR11632">
    <property type="entry name" value="SUCCINATE DEHYDROGENASE 2 FLAVOPROTEIN SUBUNIT"/>
    <property type="match status" value="1"/>
</dbReference>
<dbReference type="FunFam" id="3.90.700.10:FF:000005">
    <property type="entry name" value="Succinate dehydrogenase flavoprotein subunit"/>
    <property type="match status" value="1"/>
</dbReference>
<feature type="active site" description="Proton acceptor" evidence="5">
    <location>
        <position position="309"/>
    </location>
</feature>
<dbReference type="GO" id="GO:0008177">
    <property type="term" value="F:succinate dehydrogenase (quinone) activity"/>
    <property type="evidence" value="ECO:0007669"/>
    <property type="project" value="UniProtKB-EC"/>
</dbReference>
<feature type="domain" description="FAD-dependent oxidoreductase 2 FAD-binding" evidence="6">
    <location>
        <begin position="10"/>
        <end position="421"/>
    </location>
</feature>
<proteinExistence type="predicted"/>
<evidence type="ECO:0000256" key="1">
    <source>
        <dbReference type="ARBA" id="ARBA00001974"/>
    </source>
</evidence>
<comment type="cofactor">
    <cofactor evidence="1">
        <name>FAD</name>
        <dbReference type="ChEBI" id="CHEBI:57692"/>
    </cofactor>
</comment>
<feature type="domain" description="Fumarate reductase/succinate dehydrogenase flavoprotein-like C-terminal" evidence="7">
    <location>
        <begin position="478"/>
        <end position="591"/>
    </location>
</feature>
<sequence length="604" mass="66647">MPEFQRFSYDVLVIGAGGAGLRAAIEAGAAGAKVGVVCKSLLGKAHTVMAEGGIAAALANVDDRDNWQVHFADTMRGGQYLNNWRMAELHAKEAPECVRELEAWGALFDRTTDGKILQRNFGGHRYPRLAHVGDRTGLEMIRTLQDHGIHTGMELHMECTVLSLLLDGNRIAGACGYDREKGRFQLWEAKAVVLATGGIGRAFKVTSNSWEYTGDGLALAYRAGAELQDMEFVQFHPTGMVWPISVSGILVTEGVRGEGGVLRNSEGRRFMFDDIPDLYKEQTADSEEEGWRYTQGDKNARRPPELLTRDHVARCINREVKAGRGSPHGGVFLDISWIKERMPKSEEHIKRKLPSMYHQFKQLADLDITKEPMEVGPTTHYMMGGIRVDGDSQMSNVPGLFAAGEAAAGLHGANRLGGNSLSDLVVFGRRAGRFAAEFANANGSVTIDEVELQTTANAALAPFDRGHAGENPYQIQYDLQETMQNLVGIVRVESEMQQALDAIGQLRARAERTGIAGNREYNNGWHTTIDIGNMMIVSQAITRAALLRKESRGAQFREDFPNKDSEWGKYNIVISRSADGEMQVEKRALTPMPNELKKVIEEMK</sequence>
<dbReference type="InterPro" id="IPR015939">
    <property type="entry name" value="Fum_Rdtase/Succ_DH_flav-like_C"/>
</dbReference>
<name>A0A7W8J9D3_9BACT</name>
<accession>A0A7W8J9D3</accession>
<dbReference type="NCBIfam" id="NF005866">
    <property type="entry name" value="PRK07803.1"/>
    <property type="match status" value="1"/>
</dbReference>
<keyword evidence="4 8" id="KW-0560">Oxidoreductase</keyword>
<dbReference type="InterPro" id="IPR027477">
    <property type="entry name" value="Succ_DH/fumarate_Rdtase_cat_sf"/>
</dbReference>
<dbReference type="PRINTS" id="PR00368">
    <property type="entry name" value="FADPNR"/>
</dbReference>
<dbReference type="PANTHER" id="PTHR11632:SF51">
    <property type="entry name" value="SUCCINATE DEHYDROGENASE [UBIQUINONE] FLAVOPROTEIN SUBUNIT, MITOCHONDRIAL"/>
    <property type="match status" value="1"/>
</dbReference>
<dbReference type="AlphaFoldDB" id="A0A7W8J9D3"/>
<dbReference type="EC" id="1.3.5.4" evidence="8"/>
<dbReference type="SUPFAM" id="SSF51905">
    <property type="entry name" value="FAD/NAD(P)-binding domain"/>
    <property type="match status" value="1"/>
</dbReference>